<dbReference type="PANTHER" id="PTHR43198">
    <property type="entry name" value="BIFUNCTIONAL TH2 PROTEIN"/>
    <property type="match status" value="1"/>
</dbReference>
<feature type="domain" description="Thiaminase-2/PQQC" evidence="3">
    <location>
        <begin position="11"/>
        <end position="220"/>
    </location>
</feature>
<reference evidence="4" key="1">
    <citation type="submission" date="2023-10" db="EMBL/GenBank/DDBJ databases">
        <authorList>
            <person name="Noh H."/>
        </authorList>
    </citation>
    <scope>NUCLEOTIDE SEQUENCE</scope>
    <source>
        <strain evidence="4">DUCC4014</strain>
    </source>
</reference>
<feature type="binding site" evidence="2">
    <location>
        <position position="44"/>
    </location>
    <ligand>
        <name>substrate</name>
    </ligand>
</feature>
<feature type="binding site" evidence="2">
    <location>
        <position position="144"/>
    </location>
    <ligand>
        <name>substrate</name>
    </ligand>
</feature>
<name>A0AAF0YED2_9TREE</name>
<dbReference type="GeneID" id="87810005"/>
<evidence type="ECO:0000259" key="3">
    <source>
        <dbReference type="Pfam" id="PF03070"/>
    </source>
</evidence>
<sequence length="230" mass="25269">MSFTTTLRQRADAPWTAAVSSRFVRELWAGTLPDTVLATYLAQDSLFVDTFVALIGTAIATADLPRVRIRHARQLGLVANDEDGYFDRALRRLRTRGAGGLGDAAASDVDPSPLAPTEGFLRLMAEARDSQSYALALTVLLVAEWLYLDWGNLALPTPPDWLHADWIDLHRGPGFETWVQLLKDETDRVAELVDAGTRARMEEMFERAVGLERDFFDVTYAAGAGAASVA</sequence>
<dbReference type="Pfam" id="PF03070">
    <property type="entry name" value="TENA_THI-4"/>
    <property type="match status" value="1"/>
</dbReference>
<dbReference type="EMBL" id="CP086718">
    <property type="protein sequence ID" value="WOO83301.1"/>
    <property type="molecule type" value="Genomic_DNA"/>
</dbReference>
<proteinExistence type="predicted"/>
<evidence type="ECO:0000256" key="1">
    <source>
        <dbReference type="PIRSR" id="PIRSR003170-1"/>
    </source>
</evidence>
<dbReference type="InterPro" id="IPR026285">
    <property type="entry name" value="TenA_E"/>
</dbReference>
<dbReference type="InterPro" id="IPR004305">
    <property type="entry name" value="Thiaminase-2/PQQC"/>
</dbReference>
<dbReference type="InterPro" id="IPR050967">
    <property type="entry name" value="Thiamine_Salvage_TenA"/>
</dbReference>
<dbReference type="SUPFAM" id="SSF48613">
    <property type="entry name" value="Heme oxygenase-like"/>
    <property type="match status" value="1"/>
</dbReference>
<accession>A0AAF0YED2</accession>
<feature type="active site" description="Proton donor" evidence="1">
    <location>
        <position position="212"/>
    </location>
</feature>
<organism evidence="4 5">
    <name type="scientific">Vanrija pseudolonga</name>
    <dbReference type="NCBI Taxonomy" id="143232"/>
    <lineage>
        <taxon>Eukaryota</taxon>
        <taxon>Fungi</taxon>
        <taxon>Dikarya</taxon>
        <taxon>Basidiomycota</taxon>
        <taxon>Agaricomycotina</taxon>
        <taxon>Tremellomycetes</taxon>
        <taxon>Trichosporonales</taxon>
        <taxon>Trichosporonaceae</taxon>
        <taxon>Vanrija</taxon>
    </lineage>
</organism>
<protein>
    <submittedName>
        <fullName evidence="4">Protein PET18</fullName>
    </submittedName>
</protein>
<gene>
    <name evidence="4" type="primary">PET18</name>
    <name evidence="4" type="ORF">LOC62_05G006830</name>
</gene>
<keyword evidence="5" id="KW-1185">Reference proteome</keyword>
<dbReference type="RefSeq" id="XP_062629327.1">
    <property type="nucleotide sequence ID" value="XM_062773343.1"/>
</dbReference>
<dbReference type="Proteomes" id="UP000827549">
    <property type="component" value="Chromosome 5"/>
</dbReference>
<dbReference type="GO" id="GO:0005829">
    <property type="term" value="C:cytosol"/>
    <property type="evidence" value="ECO:0007669"/>
    <property type="project" value="TreeGrafter"/>
</dbReference>
<evidence type="ECO:0000313" key="4">
    <source>
        <dbReference type="EMBL" id="WOO83301.1"/>
    </source>
</evidence>
<dbReference type="Gene3D" id="1.20.910.10">
    <property type="entry name" value="Heme oxygenase-like"/>
    <property type="match status" value="1"/>
</dbReference>
<evidence type="ECO:0000256" key="2">
    <source>
        <dbReference type="PIRSR" id="PIRSR003170-2"/>
    </source>
</evidence>
<dbReference type="CDD" id="cd19358">
    <property type="entry name" value="TenA_E_Spr0628-like"/>
    <property type="match status" value="1"/>
</dbReference>
<dbReference type="GO" id="GO:0006772">
    <property type="term" value="P:thiamine metabolic process"/>
    <property type="evidence" value="ECO:0007669"/>
    <property type="project" value="UniProtKB-ARBA"/>
</dbReference>
<feature type="binding site" evidence="2">
    <location>
        <position position="82"/>
    </location>
    <ligand>
        <name>substrate</name>
    </ligand>
</feature>
<dbReference type="PANTHER" id="PTHR43198:SF2">
    <property type="entry name" value="SI:CH1073-67J19.1-RELATED"/>
    <property type="match status" value="1"/>
</dbReference>
<dbReference type="InterPro" id="IPR016084">
    <property type="entry name" value="Haem_Oase-like_multi-hlx"/>
</dbReference>
<dbReference type="AlphaFoldDB" id="A0AAF0YED2"/>
<dbReference type="PIRSF" id="PIRSF003170">
    <property type="entry name" value="Pet18p"/>
    <property type="match status" value="1"/>
</dbReference>
<evidence type="ECO:0000313" key="5">
    <source>
        <dbReference type="Proteomes" id="UP000827549"/>
    </source>
</evidence>